<dbReference type="AlphaFoldDB" id="A0A0V1FTW4"/>
<accession>A0A0V1FTW4</accession>
<comment type="caution">
    <text evidence="1">The sequence shown here is derived from an EMBL/GenBank/DDBJ whole genome shotgun (WGS) entry which is preliminary data.</text>
</comment>
<proteinExistence type="predicted"/>
<dbReference type="OrthoDB" id="5916990at2759"/>
<reference evidence="1 2" key="1">
    <citation type="submission" date="2015-01" db="EMBL/GenBank/DDBJ databases">
        <title>Evolution of Trichinella species and genotypes.</title>
        <authorList>
            <person name="Korhonen P.K."/>
            <person name="Edoardo P."/>
            <person name="Giuseppe L.R."/>
            <person name="Gasser R.B."/>
        </authorList>
    </citation>
    <scope>NUCLEOTIDE SEQUENCE [LARGE SCALE GENOMIC DNA]</scope>
    <source>
        <strain evidence="1">ISS470</strain>
    </source>
</reference>
<sequence>MVIRQVVNKQETTNNGHQFVKDIRLQFTCRPLLIDFSAHLEYGFCVTDEQCGDQLVTLSSTNNSVKPMIIYIQPYKCPVPGAPQHWTKCCDPPSHNCCKISTDTMSIFDINQT</sequence>
<keyword evidence="2" id="KW-1185">Reference proteome</keyword>
<protein>
    <submittedName>
        <fullName evidence="1">Uncharacterized protein</fullName>
    </submittedName>
</protein>
<dbReference type="Proteomes" id="UP000054995">
    <property type="component" value="Unassembled WGS sequence"/>
</dbReference>
<evidence type="ECO:0000313" key="2">
    <source>
        <dbReference type="Proteomes" id="UP000054995"/>
    </source>
</evidence>
<name>A0A0V1FTW4_TRIPS</name>
<dbReference type="EMBL" id="JYDT01000031">
    <property type="protein sequence ID" value="KRY89480.1"/>
    <property type="molecule type" value="Genomic_DNA"/>
</dbReference>
<gene>
    <name evidence="1" type="ORF">T4D_8257</name>
</gene>
<evidence type="ECO:0000313" key="1">
    <source>
        <dbReference type="EMBL" id="KRY89480.1"/>
    </source>
</evidence>
<organism evidence="1 2">
    <name type="scientific">Trichinella pseudospiralis</name>
    <name type="common">Parasitic roundworm</name>
    <dbReference type="NCBI Taxonomy" id="6337"/>
    <lineage>
        <taxon>Eukaryota</taxon>
        <taxon>Metazoa</taxon>
        <taxon>Ecdysozoa</taxon>
        <taxon>Nematoda</taxon>
        <taxon>Enoplea</taxon>
        <taxon>Dorylaimia</taxon>
        <taxon>Trichinellida</taxon>
        <taxon>Trichinellidae</taxon>
        <taxon>Trichinella</taxon>
    </lineage>
</organism>